<dbReference type="EMBL" id="LTAY01000111">
    <property type="protein sequence ID" value="OPX44688.1"/>
    <property type="molecule type" value="Genomic_DNA"/>
</dbReference>
<sequence>MNELTIDDIVEAITEILSLYIIASKIDGVEEN</sequence>
<comment type="caution">
    <text evidence="1">The sequence shown here is derived from an EMBL/GenBank/DDBJ whole genome shotgun (WGS) entry which is preliminary data.</text>
</comment>
<gene>
    <name evidence="1" type="ORF">CLTHE_32120</name>
</gene>
<name>A0A1V4SLC7_9CLOT</name>
<dbReference type="Proteomes" id="UP000191448">
    <property type="component" value="Unassembled WGS sequence"/>
</dbReference>
<accession>A0A1V4SLC7</accession>
<evidence type="ECO:0000313" key="2">
    <source>
        <dbReference type="Proteomes" id="UP000191448"/>
    </source>
</evidence>
<organism evidence="1 2">
    <name type="scientific">Clostridium thermobutyricum DSM 4928</name>
    <dbReference type="NCBI Taxonomy" id="1121339"/>
    <lineage>
        <taxon>Bacteria</taxon>
        <taxon>Bacillati</taxon>
        <taxon>Bacillota</taxon>
        <taxon>Clostridia</taxon>
        <taxon>Eubacteriales</taxon>
        <taxon>Clostridiaceae</taxon>
        <taxon>Clostridium</taxon>
    </lineage>
</organism>
<protein>
    <submittedName>
        <fullName evidence="1">Uncharacterized protein</fullName>
    </submittedName>
</protein>
<evidence type="ECO:0000313" key="1">
    <source>
        <dbReference type="EMBL" id="OPX44688.1"/>
    </source>
</evidence>
<reference evidence="1 2" key="1">
    <citation type="submission" date="2016-02" db="EMBL/GenBank/DDBJ databases">
        <title>Genome sequence of Clostridium thermobutyricum DSM 4928.</title>
        <authorList>
            <person name="Poehlein A."/>
            <person name="Daniel R."/>
        </authorList>
    </citation>
    <scope>NUCLEOTIDE SEQUENCE [LARGE SCALE GENOMIC DNA]</scope>
    <source>
        <strain evidence="1 2">DSM 4928</strain>
    </source>
</reference>
<proteinExistence type="predicted"/>
<dbReference type="AlphaFoldDB" id="A0A1V4SLC7"/>